<dbReference type="InterPro" id="IPR048332">
    <property type="entry name" value="GD_AH_C"/>
</dbReference>
<protein>
    <submittedName>
        <fullName evidence="5">UxaA family hydrolase</fullName>
    </submittedName>
</protein>
<keyword evidence="5" id="KW-0378">Hydrolase</keyword>
<evidence type="ECO:0000256" key="2">
    <source>
        <dbReference type="ARBA" id="ARBA00023239"/>
    </source>
</evidence>
<comment type="similarity">
    <text evidence="1">Belongs to the UxaA family.</text>
</comment>
<sequence length="386" mass="40678">MNLKLFARENGTFGIRNRIAVLSTVACANHVAELIANSCELADAYTHPYGCDQLGPDLVLSFDMLYKMGIHPNVGAVVVVGLGCEEIDAKTLGEKISESGKPVLSLVIQEVGGTTKTKETGATFCKEMAAKLICQPRVDAPFSALTVGLECGGSDYTSGIASNPAIGVACGMIIREGAKAVFGETTELMGAEDILDELCELPETAEFIRNKILKVEQIALDMKVDLRGSQPSPGNIDGGLTTIEEKSLGGICKAGKEPIVDGLEFGQSVTKPGLSFMDTPGNDLAASLGICAGGAQVILFSTGRGTPMGFAAAPMIKITANQHVATVMSENIDVDLTSIIQGQISVEQGGQLLFDHLIRVCQGEEVVAEKLGHREFSLYRISPILT</sequence>
<dbReference type="Pfam" id="PF20629">
    <property type="entry name" value="GD_AH_C"/>
    <property type="match status" value="1"/>
</dbReference>
<dbReference type="InterPro" id="IPR007392">
    <property type="entry name" value="GD_AH_second"/>
</dbReference>
<dbReference type="PANTHER" id="PTHR30536">
    <property type="entry name" value="ALTRONATE/GALACTARATE DEHYDRATASE"/>
    <property type="match status" value="1"/>
</dbReference>
<name>A0ABR9ZVD0_9FIRM</name>
<dbReference type="GO" id="GO:0016787">
    <property type="term" value="F:hydrolase activity"/>
    <property type="evidence" value="ECO:0007669"/>
    <property type="project" value="UniProtKB-KW"/>
</dbReference>
<evidence type="ECO:0000313" key="6">
    <source>
        <dbReference type="Proteomes" id="UP000614200"/>
    </source>
</evidence>
<evidence type="ECO:0000256" key="1">
    <source>
        <dbReference type="ARBA" id="ARBA00010986"/>
    </source>
</evidence>
<dbReference type="Proteomes" id="UP000614200">
    <property type="component" value="Unassembled WGS sequence"/>
</dbReference>
<proteinExistence type="inferred from homology"/>
<organism evidence="5 6">
    <name type="scientific">Fusibacter ferrireducens</name>
    <dbReference type="NCBI Taxonomy" id="2785058"/>
    <lineage>
        <taxon>Bacteria</taxon>
        <taxon>Bacillati</taxon>
        <taxon>Bacillota</taxon>
        <taxon>Clostridia</taxon>
        <taxon>Eubacteriales</taxon>
        <taxon>Eubacteriales Family XII. Incertae Sedis</taxon>
        <taxon>Fusibacter</taxon>
    </lineage>
</organism>
<evidence type="ECO:0000313" key="5">
    <source>
        <dbReference type="EMBL" id="MBF4693946.1"/>
    </source>
</evidence>
<evidence type="ECO:0000259" key="4">
    <source>
        <dbReference type="Pfam" id="PF20629"/>
    </source>
</evidence>
<dbReference type="PANTHER" id="PTHR30536:SF5">
    <property type="entry name" value="ALTRONATE DEHYDRATASE"/>
    <property type="match status" value="1"/>
</dbReference>
<keyword evidence="6" id="KW-1185">Reference proteome</keyword>
<keyword evidence="2" id="KW-0456">Lyase</keyword>
<feature type="domain" description="D-galactarate/Altronate dehydratase C-terminal" evidence="4">
    <location>
        <begin position="143"/>
        <end position="381"/>
    </location>
</feature>
<dbReference type="EMBL" id="JADKNH010000007">
    <property type="protein sequence ID" value="MBF4693946.1"/>
    <property type="molecule type" value="Genomic_DNA"/>
</dbReference>
<comment type="caution">
    <text evidence="5">The sequence shown here is derived from an EMBL/GenBank/DDBJ whole genome shotgun (WGS) entry which is preliminary data.</text>
</comment>
<dbReference type="Pfam" id="PF04295">
    <property type="entry name" value="GD_AH_second"/>
    <property type="match status" value="1"/>
</dbReference>
<dbReference type="InterPro" id="IPR052172">
    <property type="entry name" value="UxaA_altronate/galactarate_dh"/>
</dbReference>
<evidence type="ECO:0000259" key="3">
    <source>
        <dbReference type="Pfam" id="PF04295"/>
    </source>
</evidence>
<gene>
    <name evidence="5" type="ORF">ISU02_12565</name>
</gene>
<reference evidence="5 6" key="1">
    <citation type="submission" date="2020-11" db="EMBL/GenBank/DDBJ databases">
        <title>Fusibacter basophilias sp. nov.</title>
        <authorList>
            <person name="Qiu D."/>
        </authorList>
    </citation>
    <scope>NUCLEOTIDE SEQUENCE [LARGE SCALE GENOMIC DNA]</scope>
    <source>
        <strain evidence="5 6">Q10-2</strain>
    </source>
</reference>
<feature type="domain" description="D-galactarate/Altronate dehydratase second" evidence="3">
    <location>
        <begin position="6"/>
        <end position="131"/>
    </location>
</feature>
<accession>A0ABR9ZVD0</accession>
<dbReference type="RefSeq" id="WP_194702184.1">
    <property type="nucleotide sequence ID" value="NZ_JADKNH010000007.1"/>
</dbReference>